<dbReference type="PANTHER" id="PTHR30327">
    <property type="entry name" value="UNCHARACTERIZED PROTEIN YQGE"/>
    <property type="match status" value="1"/>
</dbReference>
<evidence type="ECO:0000256" key="1">
    <source>
        <dbReference type="ARBA" id="ARBA00009600"/>
    </source>
</evidence>
<dbReference type="PANTHER" id="PTHR30327:SF1">
    <property type="entry name" value="UPF0301 PROTEIN YQGE"/>
    <property type="match status" value="1"/>
</dbReference>
<gene>
    <name evidence="2" type="ORF">GCM10009098_17910</name>
</gene>
<reference evidence="3" key="1">
    <citation type="journal article" date="2019" name="Int. J. Syst. Evol. Microbiol.">
        <title>The Global Catalogue of Microorganisms (GCM) 10K type strain sequencing project: providing services to taxonomists for standard genome sequencing and annotation.</title>
        <authorList>
            <consortium name="The Broad Institute Genomics Platform"/>
            <consortium name="The Broad Institute Genome Sequencing Center for Infectious Disease"/>
            <person name="Wu L."/>
            <person name="Ma J."/>
        </authorList>
    </citation>
    <scope>NUCLEOTIDE SEQUENCE [LARGE SCALE GENOMIC DNA]</scope>
    <source>
        <strain evidence="3">JCM 14331</strain>
    </source>
</reference>
<accession>A0ABP3NQA3</accession>
<protein>
    <recommendedName>
        <fullName evidence="4">YqgE/AlgH family protein</fullName>
    </recommendedName>
</protein>
<dbReference type="SUPFAM" id="SSF143456">
    <property type="entry name" value="VC0467-like"/>
    <property type="match status" value="1"/>
</dbReference>
<comment type="caution">
    <text evidence="2">The sequence shown here is derived from an EMBL/GenBank/DDBJ whole genome shotgun (WGS) entry which is preliminary data.</text>
</comment>
<dbReference type="RefSeq" id="WP_226767325.1">
    <property type="nucleotide sequence ID" value="NZ_BAAAEO010000003.1"/>
</dbReference>
<dbReference type="Proteomes" id="UP001501169">
    <property type="component" value="Unassembled WGS sequence"/>
</dbReference>
<organism evidence="2 3">
    <name type="scientific">Rheinheimera aquimaris</name>
    <dbReference type="NCBI Taxonomy" id="412437"/>
    <lineage>
        <taxon>Bacteria</taxon>
        <taxon>Pseudomonadati</taxon>
        <taxon>Pseudomonadota</taxon>
        <taxon>Gammaproteobacteria</taxon>
        <taxon>Chromatiales</taxon>
        <taxon>Chromatiaceae</taxon>
        <taxon>Rheinheimera</taxon>
    </lineage>
</organism>
<dbReference type="InterPro" id="IPR003774">
    <property type="entry name" value="AlgH-like"/>
</dbReference>
<evidence type="ECO:0008006" key="4">
    <source>
        <dbReference type="Google" id="ProtNLM"/>
    </source>
</evidence>
<evidence type="ECO:0000313" key="3">
    <source>
        <dbReference type="Proteomes" id="UP001501169"/>
    </source>
</evidence>
<dbReference type="EMBL" id="BAAAEO010000003">
    <property type="protein sequence ID" value="GAA0550706.1"/>
    <property type="molecule type" value="Genomic_DNA"/>
</dbReference>
<comment type="similarity">
    <text evidence="1">Belongs to the UPF0301 (AlgH) family.</text>
</comment>
<sequence>MSLFLTDGLIIANPALSDIPKFANIAGKAIYIIEHTKAGAIGISLNQNFSKPIDEIAESLPVLKLLNVENLLTNKVISGGPLANDIPWIFSRRTGEYDKQVSNDYLALNFSDSAFEQSKKQDRAVCGIGSFGWGAGQLENELANGLWHYFPTTEAVLDSIPFANAVRGAAQLLLTMKY</sequence>
<proteinExistence type="inferred from homology"/>
<dbReference type="Pfam" id="PF02622">
    <property type="entry name" value="DUF179"/>
    <property type="match status" value="1"/>
</dbReference>
<dbReference type="Gene3D" id="3.40.1740.10">
    <property type="entry name" value="VC0467-like"/>
    <property type="match status" value="1"/>
</dbReference>
<name>A0ABP3NQA3_9GAMM</name>
<evidence type="ECO:0000313" key="2">
    <source>
        <dbReference type="EMBL" id="GAA0550706.1"/>
    </source>
</evidence>
<keyword evidence="3" id="KW-1185">Reference proteome</keyword>